<evidence type="ECO:0000256" key="1">
    <source>
        <dbReference type="SAM" id="MobiDB-lite"/>
    </source>
</evidence>
<name>A0A8D9LDC1_PARDI</name>
<proteinExistence type="predicted"/>
<organism evidence="2 3">
    <name type="scientific">Parabacteroides distasonis</name>
    <dbReference type="NCBI Taxonomy" id="823"/>
    <lineage>
        <taxon>Bacteria</taxon>
        <taxon>Pseudomonadati</taxon>
        <taxon>Bacteroidota</taxon>
        <taxon>Bacteroidia</taxon>
        <taxon>Bacteroidales</taxon>
        <taxon>Tannerellaceae</taxon>
        <taxon>Parabacteroides</taxon>
    </lineage>
</organism>
<reference evidence="2 3" key="1">
    <citation type="submission" date="2015-09" db="EMBL/GenBank/DDBJ databases">
        <authorList>
            <consortium name="Pathogen Informatics"/>
        </authorList>
    </citation>
    <scope>NUCLEOTIDE SEQUENCE [LARGE SCALE GENOMIC DNA]</scope>
    <source>
        <strain evidence="2 3">2789STDY5608822</strain>
    </source>
</reference>
<dbReference type="Proteomes" id="UP000095455">
    <property type="component" value="Unassembled WGS sequence"/>
</dbReference>
<protein>
    <submittedName>
        <fullName evidence="2">Uncharacterized protein</fullName>
    </submittedName>
</protein>
<evidence type="ECO:0000313" key="3">
    <source>
        <dbReference type="Proteomes" id="UP000095455"/>
    </source>
</evidence>
<accession>A0A8D9LDC1</accession>
<sequence>MGEIKHIERFAEIEKIFGDYFNCHLAPIMRDTQNYLNRKQAEEMADYATSTAGILSSMAAANNPMIDPYQTLKVTGEWNSKTTEDYLAMCKDKIAGNKDMQNDLAIMAGEWRAAVVGEIGRGRYDAISEQLGCDLAYAYTDYRMEQLMIDRLVYERMPKSSADYIIRKAAQNTLLGLSATLNQSPLAAEIEQRGEAAYKPSKLEKGTSHVISAGIDALSLGGVGSWASFARLVGVDLALSALTSSNENGNKQTVEDCISKGVFGSETNVFEDFRRQAKTIQKDENPYIIATNERLTRKIPIQTFDFTKWMNENAMTNKPFWSFADEKENEERYKNVPLVIMPEYREAYLQDLERDENRKAEQSTTTEVTEQKDTDIAGQTFTQQDDKEEISEQPHSEAVIQETQGQRVEQSDIHTNENGWEGLLSALGLNGMGDIGRNLGYVFSMLPDILVGMFTGRTKSLDVEDNIIPMASILVGLFVKNPVLKMLMIGLGGANLLNKAGHEAIEWERNEGNNRPVSANRPVQYRTYPDEPLNPRISNPILKGNNLVATIDRIPCTIQLPKKVIAAYQAGVLPLNTLANAILAKSDQTKAMMGRNFEEHDRENISRSRGIQ</sequence>
<feature type="region of interest" description="Disordered" evidence="1">
    <location>
        <begin position="355"/>
        <end position="410"/>
    </location>
</feature>
<gene>
    <name evidence="2" type="ORF">ERS852380_03326</name>
</gene>
<dbReference type="AlphaFoldDB" id="A0A8D9LDC1"/>
<comment type="caution">
    <text evidence="2">The sequence shown here is derived from an EMBL/GenBank/DDBJ whole genome shotgun (WGS) entry which is preliminary data.</text>
</comment>
<dbReference type="RefSeq" id="WP_057317482.1">
    <property type="nucleotide sequence ID" value="NZ_CYYK01000012.1"/>
</dbReference>
<evidence type="ECO:0000313" key="2">
    <source>
        <dbReference type="EMBL" id="CUO86225.1"/>
    </source>
</evidence>
<dbReference type="EMBL" id="CYYK01000012">
    <property type="protein sequence ID" value="CUO86225.1"/>
    <property type="molecule type" value="Genomic_DNA"/>
</dbReference>